<protein>
    <submittedName>
        <fullName evidence="1">Oidioi.mRNA.OKI2018_I69.PAR.g9102.t1.cds</fullName>
    </submittedName>
</protein>
<evidence type="ECO:0000313" key="2">
    <source>
        <dbReference type="Proteomes" id="UP001158576"/>
    </source>
</evidence>
<dbReference type="EMBL" id="OU015568">
    <property type="protein sequence ID" value="CAG5078847.1"/>
    <property type="molecule type" value="Genomic_DNA"/>
</dbReference>
<accession>A0ABN7RMF2</accession>
<gene>
    <name evidence="1" type="ORF">OKIOD_LOCUS660</name>
</gene>
<sequence length="220" mass="24217">MKLSGSFILSAISGTANAQIGSDPFMLSMMLGDNSNINPFMMSLLSDNKNKMDPMTLMMLSNPSQTKNMSPMLPLFLSGNTAKDPLMTMLLMAQQANPEINKSESTINLMQMLQMMSNSCDFGKLISMLKNLLKSGLECRCNHKPRDLLMMQSLIRAMENRGEPVDLSPFMFMMWDPVPGCIGTLPDGDECICGTGGVENMVGANGQKRHEKLIFTKINA</sequence>
<proteinExistence type="predicted"/>
<organism evidence="1 2">
    <name type="scientific">Oikopleura dioica</name>
    <name type="common">Tunicate</name>
    <dbReference type="NCBI Taxonomy" id="34765"/>
    <lineage>
        <taxon>Eukaryota</taxon>
        <taxon>Metazoa</taxon>
        <taxon>Chordata</taxon>
        <taxon>Tunicata</taxon>
        <taxon>Appendicularia</taxon>
        <taxon>Copelata</taxon>
        <taxon>Oikopleuridae</taxon>
        <taxon>Oikopleura</taxon>
    </lineage>
</organism>
<name>A0ABN7RMF2_OIKDI</name>
<dbReference type="Proteomes" id="UP001158576">
    <property type="component" value="Chromosome PAR"/>
</dbReference>
<reference evidence="1 2" key="1">
    <citation type="submission" date="2021-04" db="EMBL/GenBank/DDBJ databases">
        <authorList>
            <person name="Bliznina A."/>
        </authorList>
    </citation>
    <scope>NUCLEOTIDE SEQUENCE [LARGE SCALE GENOMIC DNA]</scope>
</reference>
<evidence type="ECO:0000313" key="1">
    <source>
        <dbReference type="EMBL" id="CAG5078847.1"/>
    </source>
</evidence>
<keyword evidence="2" id="KW-1185">Reference proteome</keyword>